<protein>
    <submittedName>
        <fullName evidence="4">Uncharacterized protein</fullName>
    </submittedName>
</protein>
<dbReference type="EMBL" id="JBJQND010000005">
    <property type="protein sequence ID" value="KAL3876871.1"/>
    <property type="molecule type" value="Genomic_DNA"/>
</dbReference>
<comment type="caution">
    <text evidence="4">The sequence shown here is derived from an EMBL/GenBank/DDBJ whole genome shotgun (WGS) entry which is preliminary data.</text>
</comment>
<organism evidence="4 5">
    <name type="scientific">Sinanodonta woodiana</name>
    <name type="common">Chinese pond mussel</name>
    <name type="synonym">Anodonta woodiana</name>
    <dbReference type="NCBI Taxonomy" id="1069815"/>
    <lineage>
        <taxon>Eukaryota</taxon>
        <taxon>Metazoa</taxon>
        <taxon>Spiralia</taxon>
        <taxon>Lophotrochozoa</taxon>
        <taxon>Mollusca</taxon>
        <taxon>Bivalvia</taxon>
        <taxon>Autobranchia</taxon>
        <taxon>Heteroconchia</taxon>
        <taxon>Palaeoheterodonta</taxon>
        <taxon>Unionida</taxon>
        <taxon>Unionoidea</taxon>
        <taxon>Unionidae</taxon>
        <taxon>Unioninae</taxon>
        <taxon>Sinanodonta</taxon>
    </lineage>
</organism>
<dbReference type="InterPro" id="IPR020904">
    <property type="entry name" value="Sc_DH/Rdtase_CS"/>
</dbReference>
<dbReference type="GO" id="GO:0016491">
    <property type="term" value="F:oxidoreductase activity"/>
    <property type="evidence" value="ECO:0007669"/>
    <property type="project" value="UniProtKB-KW"/>
</dbReference>
<accession>A0ABD3WTR1</accession>
<comment type="similarity">
    <text evidence="2">Belongs to the short-chain dehydrogenases/reductases (SDR) family.</text>
</comment>
<sequence length="369" mass="41478">MSFLDPTLLALGIALAAIKFYIIVELFLPACLLIGISIIFRKIKKSTARHITITGQCVFITGCDTGIGHNFALRLCQRGFTVFAGCLYPEGDGAEQLRSKVGDNIHIVPLDVTKQDSVDKARDYVVKHCQEKGLWAIVNNAGIEFLSDIEMSPMECFKSNAEVNLYGTVRVTKAFLPTIRKYKGRIINVTSVKGRIAIPGNATYVMTKYGGEAFSDCLRREVKRFGVKVIIIEPGNFAITALFSGKNLERFQSNLNHAWEVALDESRTTYGKKYLDHVLHSVDDDTRVKYAYPNLNPVMDAMEDSVTNESPQYRYLIDGCSGFLDKYCMLARLNPYLPERFMDYLIEKYFPPTPIAAETQVTNNQEKSK</sequence>
<evidence type="ECO:0000256" key="3">
    <source>
        <dbReference type="SAM" id="Phobius"/>
    </source>
</evidence>
<evidence type="ECO:0000256" key="2">
    <source>
        <dbReference type="RuleBase" id="RU000363"/>
    </source>
</evidence>
<dbReference type="Pfam" id="PF00106">
    <property type="entry name" value="adh_short"/>
    <property type="match status" value="1"/>
</dbReference>
<keyword evidence="5" id="KW-1185">Reference proteome</keyword>
<keyword evidence="3" id="KW-0472">Membrane</keyword>
<dbReference type="PROSITE" id="PS00061">
    <property type="entry name" value="ADH_SHORT"/>
    <property type="match status" value="1"/>
</dbReference>
<dbReference type="PANTHER" id="PTHR43313:SF36">
    <property type="entry name" value="D-BETA-HYDROXYBUTYRATE DEHYDROGENASE, MITOCHONDRIAL"/>
    <property type="match status" value="1"/>
</dbReference>
<evidence type="ECO:0000313" key="4">
    <source>
        <dbReference type="EMBL" id="KAL3876871.1"/>
    </source>
</evidence>
<evidence type="ECO:0000313" key="5">
    <source>
        <dbReference type="Proteomes" id="UP001634394"/>
    </source>
</evidence>
<reference evidence="4 5" key="1">
    <citation type="submission" date="2024-11" db="EMBL/GenBank/DDBJ databases">
        <title>Chromosome-level genome assembly of the freshwater bivalve Anodonta woodiana.</title>
        <authorList>
            <person name="Chen X."/>
        </authorList>
    </citation>
    <scope>NUCLEOTIDE SEQUENCE [LARGE SCALE GENOMIC DNA]</scope>
    <source>
        <strain evidence="4">MN2024</strain>
        <tissue evidence="4">Gills</tissue>
    </source>
</reference>
<dbReference type="PRINTS" id="PR00080">
    <property type="entry name" value="SDRFAMILY"/>
</dbReference>
<feature type="transmembrane region" description="Helical" evidence="3">
    <location>
        <begin position="20"/>
        <end position="40"/>
    </location>
</feature>
<dbReference type="PRINTS" id="PR00081">
    <property type="entry name" value="GDHRDH"/>
</dbReference>
<evidence type="ECO:0000256" key="1">
    <source>
        <dbReference type="ARBA" id="ARBA00023002"/>
    </source>
</evidence>
<dbReference type="PANTHER" id="PTHR43313">
    <property type="entry name" value="SHORT-CHAIN DEHYDROGENASE/REDUCTASE FAMILY 9C"/>
    <property type="match status" value="1"/>
</dbReference>
<keyword evidence="1" id="KW-0560">Oxidoreductase</keyword>
<dbReference type="AlphaFoldDB" id="A0ABD3WTR1"/>
<keyword evidence="3" id="KW-0812">Transmembrane</keyword>
<name>A0ABD3WTR1_SINWO</name>
<dbReference type="InterPro" id="IPR036291">
    <property type="entry name" value="NAD(P)-bd_dom_sf"/>
</dbReference>
<dbReference type="Proteomes" id="UP001634394">
    <property type="component" value="Unassembled WGS sequence"/>
</dbReference>
<dbReference type="Gene3D" id="3.40.50.720">
    <property type="entry name" value="NAD(P)-binding Rossmann-like Domain"/>
    <property type="match status" value="1"/>
</dbReference>
<proteinExistence type="inferred from homology"/>
<gene>
    <name evidence="4" type="ORF">ACJMK2_034653</name>
</gene>
<dbReference type="SUPFAM" id="SSF51735">
    <property type="entry name" value="NAD(P)-binding Rossmann-fold domains"/>
    <property type="match status" value="1"/>
</dbReference>
<keyword evidence="3" id="KW-1133">Transmembrane helix</keyword>
<dbReference type="InterPro" id="IPR002347">
    <property type="entry name" value="SDR_fam"/>
</dbReference>